<feature type="region of interest" description="Disordered" evidence="1">
    <location>
        <begin position="21"/>
        <end position="52"/>
    </location>
</feature>
<dbReference type="OrthoDB" id="2942377at2759"/>
<evidence type="ECO:0000256" key="1">
    <source>
        <dbReference type="SAM" id="MobiDB-lite"/>
    </source>
</evidence>
<proteinExistence type="predicted"/>
<name>B0DLY1_LACBS</name>
<evidence type="ECO:0000313" key="2">
    <source>
        <dbReference type="EMBL" id="EDR04372.1"/>
    </source>
</evidence>
<sequence length="224" mass="25332">MRLHMSFEAFGHEKKAKKLQGSEVVQADALDKGGGEKESRRNGAKEMSGNGNVVPELEGPVLDIQNLWWWRRLFTLSDEDKLVRTMNNKSPFPPLFSLIHEYDQTNYLLTYLIHTQRADGDFGAVDLLEPSATLSYFRDLCSPFTDVPQDVIDNFFQDLMHLVRSQGEQAVLHIVCVTVGCAQHLHNTCTTHYTGFWSPSFRIWGASGHYSLAFTGVSVFEGIF</sequence>
<accession>B0DLY1</accession>
<dbReference type="EMBL" id="DS547118">
    <property type="protein sequence ID" value="EDR04372.1"/>
    <property type="molecule type" value="Genomic_DNA"/>
</dbReference>
<dbReference type="HOGENOM" id="CLU_1235209_0_0_1"/>
<keyword evidence="3" id="KW-1185">Reference proteome</keyword>
<reference evidence="2 3" key="1">
    <citation type="journal article" date="2008" name="Nature">
        <title>The genome of Laccaria bicolor provides insights into mycorrhizal symbiosis.</title>
        <authorList>
            <person name="Martin F."/>
            <person name="Aerts A."/>
            <person name="Ahren D."/>
            <person name="Brun A."/>
            <person name="Danchin E.G.J."/>
            <person name="Duchaussoy F."/>
            <person name="Gibon J."/>
            <person name="Kohler A."/>
            <person name="Lindquist E."/>
            <person name="Pereda V."/>
            <person name="Salamov A."/>
            <person name="Shapiro H.J."/>
            <person name="Wuyts J."/>
            <person name="Blaudez D."/>
            <person name="Buee M."/>
            <person name="Brokstein P."/>
            <person name="Canbaeck B."/>
            <person name="Cohen D."/>
            <person name="Courty P.E."/>
            <person name="Coutinho P.M."/>
            <person name="Delaruelle C."/>
            <person name="Detter J.C."/>
            <person name="Deveau A."/>
            <person name="DiFazio S."/>
            <person name="Duplessis S."/>
            <person name="Fraissinet-Tachet L."/>
            <person name="Lucic E."/>
            <person name="Frey-Klett P."/>
            <person name="Fourrey C."/>
            <person name="Feussner I."/>
            <person name="Gay G."/>
            <person name="Grimwood J."/>
            <person name="Hoegger P.J."/>
            <person name="Jain P."/>
            <person name="Kilaru S."/>
            <person name="Labbe J."/>
            <person name="Lin Y.C."/>
            <person name="Legue V."/>
            <person name="Le Tacon F."/>
            <person name="Marmeisse R."/>
            <person name="Melayah D."/>
            <person name="Montanini B."/>
            <person name="Muratet M."/>
            <person name="Nehls U."/>
            <person name="Niculita-Hirzel H."/>
            <person name="Oudot-Le Secq M.P."/>
            <person name="Peter M."/>
            <person name="Quesneville H."/>
            <person name="Rajashekar B."/>
            <person name="Reich M."/>
            <person name="Rouhier N."/>
            <person name="Schmutz J."/>
            <person name="Yin T."/>
            <person name="Chalot M."/>
            <person name="Henrissat B."/>
            <person name="Kuees U."/>
            <person name="Lucas S."/>
            <person name="Van de Peer Y."/>
            <person name="Podila G.K."/>
            <person name="Polle A."/>
            <person name="Pukkila P.J."/>
            <person name="Richardson P.M."/>
            <person name="Rouze P."/>
            <person name="Sanders I.R."/>
            <person name="Stajich J.E."/>
            <person name="Tunlid A."/>
            <person name="Tuskan G."/>
            <person name="Grigoriev I.V."/>
        </authorList>
    </citation>
    <scope>NUCLEOTIDE SEQUENCE [LARGE SCALE GENOMIC DNA]</scope>
    <source>
        <strain evidence="3">S238N-H82 / ATCC MYA-4686</strain>
    </source>
</reference>
<gene>
    <name evidence="2" type="ORF">LACBIDRAFT_330626</name>
</gene>
<evidence type="ECO:0000313" key="3">
    <source>
        <dbReference type="Proteomes" id="UP000001194"/>
    </source>
</evidence>
<dbReference type="GeneID" id="6080540"/>
<dbReference type="InParanoid" id="B0DLY1"/>
<organism evidence="3">
    <name type="scientific">Laccaria bicolor (strain S238N-H82 / ATCC MYA-4686)</name>
    <name type="common">Bicoloured deceiver</name>
    <name type="synonym">Laccaria laccata var. bicolor</name>
    <dbReference type="NCBI Taxonomy" id="486041"/>
    <lineage>
        <taxon>Eukaryota</taxon>
        <taxon>Fungi</taxon>
        <taxon>Dikarya</taxon>
        <taxon>Basidiomycota</taxon>
        <taxon>Agaricomycotina</taxon>
        <taxon>Agaricomycetes</taxon>
        <taxon>Agaricomycetidae</taxon>
        <taxon>Agaricales</taxon>
        <taxon>Agaricineae</taxon>
        <taxon>Hydnangiaceae</taxon>
        <taxon>Laccaria</taxon>
    </lineage>
</organism>
<protein>
    <submittedName>
        <fullName evidence="2">Predicted protein</fullName>
    </submittedName>
</protein>
<dbReference type="RefSeq" id="XP_001884891.1">
    <property type="nucleotide sequence ID" value="XM_001884856.1"/>
</dbReference>
<feature type="compositionally biased region" description="Basic and acidic residues" evidence="1">
    <location>
        <begin position="29"/>
        <end position="44"/>
    </location>
</feature>
<dbReference type="KEGG" id="lbc:LACBIDRAFT_330626"/>
<dbReference type="Proteomes" id="UP000001194">
    <property type="component" value="Unassembled WGS sequence"/>
</dbReference>
<dbReference type="AlphaFoldDB" id="B0DLY1"/>